<reference evidence="1 2" key="1">
    <citation type="journal article" date="2019" name="Int. J. Syst. Evol. Microbiol.">
        <title>The Global Catalogue of Microorganisms (GCM) 10K type strain sequencing project: providing services to taxonomists for standard genome sequencing and annotation.</title>
        <authorList>
            <consortium name="The Broad Institute Genomics Platform"/>
            <consortium name="The Broad Institute Genome Sequencing Center for Infectious Disease"/>
            <person name="Wu L."/>
            <person name="Ma J."/>
        </authorList>
    </citation>
    <scope>NUCLEOTIDE SEQUENCE [LARGE SCALE GENOMIC DNA]</scope>
    <source>
        <strain evidence="1 2">XZGYJ-43</strain>
    </source>
</reference>
<comment type="caution">
    <text evidence="1">The sequence shown here is derived from an EMBL/GenBank/DDBJ whole genome shotgun (WGS) entry which is preliminary data.</text>
</comment>
<name>A0ABD5Z1V2_9EURY</name>
<dbReference type="Proteomes" id="UP001596447">
    <property type="component" value="Unassembled WGS sequence"/>
</dbReference>
<gene>
    <name evidence="1" type="ORF">ACFQJ9_07010</name>
</gene>
<accession>A0ABD5Z1V2</accession>
<organism evidence="1 2">
    <name type="scientific">Halospeciosus flavus</name>
    <dbReference type="NCBI Taxonomy" id="3032283"/>
    <lineage>
        <taxon>Archaea</taxon>
        <taxon>Methanobacteriati</taxon>
        <taxon>Methanobacteriota</taxon>
        <taxon>Stenosarchaea group</taxon>
        <taxon>Halobacteria</taxon>
        <taxon>Halobacteriales</taxon>
        <taxon>Halobacteriaceae</taxon>
        <taxon>Halospeciosus</taxon>
    </lineage>
</organism>
<evidence type="ECO:0000313" key="2">
    <source>
        <dbReference type="Proteomes" id="UP001596447"/>
    </source>
</evidence>
<protein>
    <submittedName>
        <fullName evidence="1">DUF5796 family protein</fullName>
    </submittedName>
</protein>
<dbReference type="InterPro" id="IPR043814">
    <property type="entry name" value="DUF5796"/>
</dbReference>
<dbReference type="AlphaFoldDB" id="A0ABD5Z1V2"/>
<evidence type="ECO:0000313" key="1">
    <source>
        <dbReference type="EMBL" id="MFC7199167.1"/>
    </source>
</evidence>
<dbReference type="Pfam" id="PF19109">
    <property type="entry name" value="DUF5796"/>
    <property type="match status" value="1"/>
</dbReference>
<dbReference type="RefSeq" id="WP_279529111.1">
    <property type="nucleotide sequence ID" value="NZ_CP122312.1"/>
</dbReference>
<sequence>MSARSDIAPSTLSVELDEGGIYVEYHDGRRVFYNGVPQKVEGTLRTKPGKHVQVLVTDESGTEGVLLYINDRKTADEILEDSGVGRVVLEPGETSEVFPGVEVELDGYAVEVTADPDVARGRVFVFEEDDMGERSYELFAADGDDE</sequence>
<dbReference type="EMBL" id="JBHTAR010000011">
    <property type="protein sequence ID" value="MFC7199167.1"/>
    <property type="molecule type" value="Genomic_DNA"/>
</dbReference>
<proteinExistence type="predicted"/>
<keyword evidence="2" id="KW-1185">Reference proteome</keyword>